<evidence type="ECO:0000313" key="3">
    <source>
        <dbReference type="EMBL" id="OGY90590.1"/>
    </source>
</evidence>
<proteinExistence type="predicted"/>
<dbReference type="InterPro" id="IPR007076">
    <property type="entry name" value="TfoX_N"/>
</dbReference>
<dbReference type="EMBL" id="MHKK01000006">
    <property type="protein sequence ID" value="OGY90590.1"/>
    <property type="molecule type" value="Genomic_DNA"/>
</dbReference>
<accession>A0A1G2BQG2</accession>
<name>A0A1G2BQG2_9BACT</name>
<dbReference type="Gene3D" id="3.30.1460.30">
    <property type="entry name" value="YgaC/TfoX-N like chaperone"/>
    <property type="match status" value="1"/>
</dbReference>
<sequence length="134" mass="15751">MYDEGVDSFIRDEDLPHPTDDTSMLQPDRFKEEVADRLQCIAGIYCVRTFRHWGLYDRGHFIGIIAEGKLYLRTNAITRQRYVDLGMVPYHESDRTLRRFYQVPTHVVRDTRVLVEWTRDASAVRNTISQGPFV</sequence>
<gene>
    <name evidence="3" type="ORF">A2677_03050</name>
</gene>
<dbReference type="Proteomes" id="UP000177817">
    <property type="component" value="Unassembled WGS sequence"/>
</dbReference>
<feature type="compositionally biased region" description="Basic and acidic residues" evidence="1">
    <location>
        <begin position="9"/>
        <end position="20"/>
    </location>
</feature>
<reference evidence="3 4" key="1">
    <citation type="journal article" date="2016" name="Nat. Commun.">
        <title>Thousands of microbial genomes shed light on interconnected biogeochemical processes in an aquifer system.</title>
        <authorList>
            <person name="Anantharaman K."/>
            <person name="Brown C.T."/>
            <person name="Hug L.A."/>
            <person name="Sharon I."/>
            <person name="Castelle C.J."/>
            <person name="Probst A.J."/>
            <person name="Thomas B.C."/>
            <person name="Singh A."/>
            <person name="Wilkins M.J."/>
            <person name="Karaoz U."/>
            <person name="Brodie E.L."/>
            <person name="Williams K.H."/>
            <person name="Hubbard S.S."/>
            <person name="Banfield J.F."/>
        </authorList>
    </citation>
    <scope>NUCLEOTIDE SEQUENCE [LARGE SCALE GENOMIC DNA]</scope>
</reference>
<feature type="domain" description="TfoX N-terminal" evidence="2">
    <location>
        <begin position="41"/>
        <end position="122"/>
    </location>
</feature>
<feature type="region of interest" description="Disordered" evidence="1">
    <location>
        <begin position="1"/>
        <end position="22"/>
    </location>
</feature>
<dbReference type="AlphaFoldDB" id="A0A1G2BQG2"/>
<protein>
    <recommendedName>
        <fullName evidence="2">TfoX N-terminal domain-containing protein</fullName>
    </recommendedName>
</protein>
<evidence type="ECO:0000259" key="2">
    <source>
        <dbReference type="Pfam" id="PF04993"/>
    </source>
</evidence>
<comment type="caution">
    <text evidence="3">The sequence shown here is derived from an EMBL/GenBank/DDBJ whole genome shotgun (WGS) entry which is preliminary data.</text>
</comment>
<evidence type="ECO:0000256" key="1">
    <source>
        <dbReference type="SAM" id="MobiDB-lite"/>
    </source>
</evidence>
<dbReference type="Pfam" id="PF04993">
    <property type="entry name" value="TfoX_N"/>
    <property type="match status" value="1"/>
</dbReference>
<evidence type="ECO:0000313" key="4">
    <source>
        <dbReference type="Proteomes" id="UP000177817"/>
    </source>
</evidence>
<dbReference type="SUPFAM" id="SSF159894">
    <property type="entry name" value="YgaC/TfoX-N like"/>
    <property type="match status" value="1"/>
</dbReference>
<organism evidence="3 4">
    <name type="scientific">Candidatus Komeilibacteria bacterium RIFCSPHIGHO2_01_FULL_52_14</name>
    <dbReference type="NCBI Taxonomy" id="1798549"/>
    <lineage>
        <taxon>Bacteria</taxon>
        <taxon>Candidatus Komeiliibacteriota</taxon>
    </lineage>
</organism>